<name>A0A6P2DL64_9BACT</name>
<evidence type="ECO:0000256" key="1">
    <source>
        <dbReference type="SAM" id="MobiDB-lite"/>
    </source>
</evidence>
<dbReference type="AlphaFoldDB" id="A0A6P2DL64"/>
<evidence type="ECO:0000313" key="3">
    <source>
        <dbReference type="Proteomes" id="UP000464178"/>
    </source>
</evidence>
<sequence length="619" mass="65339">MAYNAIASGSAILTTNADGLTAGLAKASKDMDKWSRDANGRMRDASGKFVSTGAKGLTGQIAGLNGASNGALAGMGATLGTAIGGPIGAAIGGAIGSALGTAAGKAKELLGSIVDTLSDTSKQGAMAKALGLTSEQFTGMAGVAKSVGEDTREFLESLVTMGKLGTDAARGTEQASLAFQGLGLNAEEFIKLRADEQFFQIFDALGKVQDPLQRTRLLMQAFGEDGGKYLLPLLGKAPSELRQMADSLAVTTAEMEKATAASGAFKRLETLGNKLWRGLAVAAAPGLEMLADFGTSALRAVQPVLDLISAGADRVWRGMRTTLEGITAFSSRLWERIQPRVRPIFDWLDRAWETTKWLAGAAWDGIVSLVVPAVEKIVDWIADAVTAVSDWGKGVVGLTGDWAKAETFIVKAFRTIGTAGAAAWDTLRVGAGFLAIGIGKVIEYLGKLGSQYLFVVKGMVGVAAKFGIMNESLKGLEKFAEQWDKMAKDVGKDIGAWGKQMVKTGDATVKQFNRWVNALQMPWGRGRQGRLGGDFGGPEGGALGGEDETPSSWKLSEALEKGTKEAYSLVLKNQMRALYGPEDTAKKHLDVAKETKKVAEKSLDQQKRMADRLSKIGRT</sequence>
<dbReference type="Proteomes" id="UP000464178">
    <property type="component" value="Chromosome"/>
</dbReference>
<feature type="region of interest" description="Disordered" evidence="1">
    <location>
        <begin position="532"/>
        <end position="551"/>
    </location>
</feature>
<reference evidence="2 3" key="1">
    <citation type="submission" date="2019-05" db="EMBL/GenBank/DDBJ databases">
        <authorList>
            <consortium name="Science for Life Laboratories"/>
        </authorList>
    </citation>
    <scope>NUCLEOTIDE SEQUENCE [LARGE SCALE GENOMIC DNA]</scope>
    <source>
        <strain evidence="2">Soil9</strain>
    </source>
</reference>
<proteinExistence type="predicted"/>
<feature type="region of interest" description="Disordered" evidence="1">
    <location>
        <begin position="597"/>
        <end position="619"/>
    </location>
</feature>
<protein>
    <submittedName>
        <fullName evidence="2">Uncharacterized protein</fullName>
    </submittedName>
</protein>
<accession>A0A6P2DL64</accession>
<dbReference type="KEGG" id="gms:SOIL9_71540"/>
<dbReference type="EMBL" id="LR593886">
    <property type="protein sequence ID" value="VTS03524.1"/>
    <property type="molecule type" value="Genomic_DNA"/>
</dbReference>
<feature type="compositionally biased region" description="Gly residues" evidence="1">
    <location>
        <begin position="532"/>
        <end position="544"/>
    </location>
</feature>
<gene>
    <name evidence="2" type="ORF">SOIL9_71540</name>
</gene>
<keyword evidence="3" id="KW-1185">Reference proteome</keyword>
<evidence type="ECO:0000313" key="2">
    <source>
        <dbReference type="EMBL" id="VTS03524.1"/>
    </source>
</evidence>
<dbReference type="RefSeq" id="WP_162673057.1">
    <property type="nucleotide sequence ID" value="NZ_LR593886.1"/>
</dbReference>
<organism evidence="2 3">
    <name type="scientific">Gemmata massiliana</name>
    <dbReference type="NCBI Taxonomy" id="1210884"/>
    <lineage>
        <taxon>Bacteria</taxon>
        <taxon>Pseudomonadati</taxon>
        <taxon>Planctomycetota</taxon>
        <taxon>Planctomycetia</taxon>
        <taxon>Gemmatales</taxon>
        <taxon>Gemmataceae</taxon>
        <taxon>Gemmata</taxon>
    </lineage>
</organism>